<accession>A0AC60PDV3</accession>
<proteinExistence type="predicted"/>
<evidence type="ECO:0000313" key="2">
    <source>
        <dbReference type="Proteomes" id="UP000805193"/>
    </source>
</evidence>
<gene>
    <name evidence="1" type="ORF">HPB47_005134</name>
</gene>
<comment type="caution">
    <text evidence="1">The sequence shown here is derived from an EMBL/GenBank/DDBJ whole genome shotgun (WGS) entry which is preliminary data.</text>
</comment>
<reference evidence="1 2" key="1">
    <citation type="journal article" date="2020" name="Cell">
        <title>Large-Scale Comparative Analyses of Tick Genomes Elucidate Their Genetic Diversity and Vector Capacities.</title>
        <authorList>
            <consortium name="Tick Genome and Microbiome Consortium (TIGMIC)"/>
            <person name="Jia N."/>
            <person name="Wang J."/>
            <person name="Shi W."/>
            <person name="Du L."/>
            <person name="Sun Y."/>
            <person name="Zhan W."/>
            <person name="Jiang J.F."/>
            <person name="Wang Q."/>
            <person name="Zhang B."/>
            <person name="Ji P."/>
            <person name="Bell-Sakyi L."/>
            <person name="Cui X.M."/>
            <person name="Yuan T.T."/>
            <person name="Jiang B.G."/>
            <person name="Yang W.F."/>
            <person name="Lam T.T."/>
            <person name="Chang Q.C."/>
            <person name="Ding S.J."/>
            <person name="Wang X.J."/>
            <person name="Zhu J.G."/>
            <person name="Ruan X.D."/>
            <person name="Zhao L."/>
            <person name="Wei J.T."/>
            <person name="Ye R.Z."/>
            <person name="Que T.C."/>
            <person name="Du C.H."/>
            <person name="Zhou Y.H."/>
            <person name="Cheng J.X."/>
            <person name="Dai P.F."/>
            <person name="Guo W.B."/>
            <person name="Han X.H."/>
            <person name="Huang E.J."/>
            <person name="Li L.F."/>
            <person name="Wei W."/>
            <person name="Gao Y.C."/>
            <person name="Liu J.Z."/>
            <person name="Shao H.Z."/>
            <person name="Wang X."/>
            <person name="Wang C.C."/>
            <person name="Yang T.C."/>
            <person name="Huo Q.B."/>
            <person name="Li W."/>
            <person name="Chen H.Y."/>
            <person name="Chen S.E."/>
            <person name="Zhou L.G."/>
            <person name="Ni X.B."/>
            <person name="Tian J.H."/>
            <person name="Sheng Y."/>
            <person name="Liu T."/>
            <person name="Pan Y.S."/>
            <person name="Xia L.Y."/>
            <person name="Li J."/>
            <person name="Zhao F."/>
            <person name="Cao W.C."/>
        </authorList>
    </citation>
    <scope>NUCLEOTIDE SEQUENCE [LARGE SCALE GENOMIC DNA]</scope>
    <source>
        <strain evidence="1">Iper-2018</strain>
    </source>
</reference>
<dbReference type="EMBL" id="JABSTQ010010766">
    <property type="protein sequence ID" value="KAG0418101.1"/>
    <property type="molecule type" value="Genomic_DNA"/>
</dbReference>
<dbReference type="Proteomes" id="UP000805193">
    <property type="component" value="Unassembled WGS sequence"/>
</dbReference>
<sequence>MMICFILPTPGSTASIVPEPTKSSDRGVTTDTLRPTSTEKWSKIRNDMLLCVVGRRAVSKKMFPQDGVCTHVFYAHVVLEGNRISDSETNASLTTFSAVARDSQRTGYGLSFDFRKSVQSNVAAQTTGGRSMLGDLWQTNKVQHHGILNAVVPSTNMDDIVKDELKLIEVELPKTNDAKTLHKRRRPPTRTTPRIRTTLKMPNNRNVIFEGQTHQPSCDTGAGYSVEWEALTPPSELRRYGLAHKFAAPEDT</sequence>
<organism evidence="1 2">
    <name type="scientific">Ixodes persulcatus</name>
    <name type="common">Taiga tick</name>
    <dbReference type="NCBI Taxonomy" id="34615"/>
    <lineage>
        <taxon>Eukaryota</taxon>
        <taxon>Metazoa</taxon>
        <taxon>Ecdysozoa</taxon>
        <taxon>Arthropoda</taxon>
        <taxon>Chelicerata</taxon>
        <taxon>Arachnida</taxon>
        <taxon>Acari</taxon>
        <taxon>Parasitiformes</taxon>
        <taxon>Ixodida</taxon>
        <taxon>Ixodoidea</taxon>
        <taxon>Ixodidae</taxon>
        <taxon>Ixodinae</taxon>
        <taxon>Ixodes</taxon>
    </lineage>
</organism>
<evidence type="ECO:0000313" key="1">
    <source>
        <dbReference type="EMBL" id="KAG0418101.1"/>
    </source>
</evidence>
<protein>
    <submittedName>
        <fullName evidence="1">Uncharacterized protein</fullName>
    </submittedName>
</protein>
<keyword evidence="2" id="KW-1185">Reference proteome</keyword>
<name>A0AC60PDV3_IXOPE</name>